<evidence type="ECO:0000313" key="2">
    <source>
        <dbReference type="Proteomes" id="UP001289374"/>
    </source>
</evidence>
<dbReference type="Pfam" id="PF01263">
    <property type="entry name" value="Aldose_epim"/>
    <property type="match status" value="1"/>
</dbReference>
<reference evidence="1" key="1">
    <citation type="submission" date="2020-06" db="EMBL/GenBank/DDBJ databases">
        <authorList>
            <person name="Li T."/>
            <person name="Hu X."/>
            <person name="Zhang T."/>
            <person name="Song X."/>
            <person name="Zhang H."/>
            <person name="Dai N."/>
            <person name="Sheng W."/>
            <person name="Hou X."/>
            <person name="Wei L."/>
        </authorList>
    </citation>
    <scope>NUCLEOTIDE SEQUENCE</scope>
    <source>
        <strain evidence="1">K16</strain>
        <tissue evidence="1">Leaf</tissue>
    </source>
</reference>
<dbReference type="Gene3D" id="2.70.98.10">
    <property type="match status" value="1"/>
</dbReference>
<accession>A0AAE1XED8</accession>
<dbReference type="PANTHER" id="PTHR11122">
    <property type="entry name" value="APOSPORY-ASSOCIATED PROTEIN C-RELATED"/>
    <property type="match status" value="1"/>
</dbReference>
<dbReference type="InterPro" id="IPR011013">
    <property type="entry name" value="Gal_mutarotase_sf_dom"/>
</dbReference>
<dbReference type="GO" id="GO:0005737">
    <property type="term" value="C:cytoplasm"/>
    <property type="evidence" value="ECO:0007669"/>
    <property type="project" value="TreeGrafter"/>
</dbReference>
<dbReference type="GO" id="GO:0005975">
    <property type="term" value="P:carbohydrate metabolic process"/>
    <property type="evidence" value="ECO:0007669"/>
    <property type="project" value="InterPro"/>
</dbReference>
<dbReference type="InterPro" id="IPR014718">
    <property type="entry name" value="GH-type_carb-bd"/>
</dbReference>
<dbReference type="PANTHER" id="PTHR11122:SF33">
    <property type="entry name" value="GLUCOSE-6-PHOSPHATE 1-EPIMERASE"/>
    <property type="match status" value="1"/>
</dbReference>
<organism evidence="1 2">
    <name type="scientific">Sesamum angolense</name>
    <dbReference type="NCBI Taxonomy" id="2727404"/>
    <lineage>
        <taxon>Eukaryota</taxon>
        <taxon>Viridiplantae</taxon>
        <taxon>Streptophyta</taxon>
        <taxon>Embryophyta</taxon>
        <taxon>Tracheophyta</taxon>
        <taxon>Spermatophyta</taxon>
        <taxon>Magnoliopsida</taxon>
        <taxon>eudicotyledons</taxon>
        <taxon>Gunneridae</taxon>
        <taxon>Pentapetalae</taxon>
        <taxon>asterids</taxon>
        <taxon>lamiids</taxon>
        <taxon>Lamiales</taxon>
        <taxon>Pedaliaceae</taxon>
        <taxon>Sesamum</taxon>
    </lineage>
</organism>
<dbReference type="AlphaFoldDB" id="A0AAE1XED8"/>
<protein>
    <submittedName>
        <fullName evidence="1">Glucose-6-phosphate 1-epimerase</fullName>
    </submittedName>
</protein>
<reference evidence="1" key="2">
    <citation type="journal article" date="2024" name="Plant">
        <title>Genomic evolution and insights into agronomic trait innovations of Sesamum species.</title>
        <authorList>
            <person name="Miao H."/>
            <person name="Wang L."/>
            <person name="Qu L."/>
            <person name="Liu H."/>
            <person name="Sun Y."/>
            <person name="Le M."/>
            <person name="Wang Q."/>
            <person name="Wei S."/>
            <person name="Zheng Y."/>
            <person name="Lin W."/>
            <person name="Duan Y."/>
            <person name="Cao H."/>
            <person name="Xiong S."/>
            <person name="Wang X."/>
            <person name="Wei L."/>
            <person name="Li C."/>
            <person name="Ma Q."/>
            <person name="Ju M."/>
            <person name="Zhao R."/>
            <person name="Li G."/>
            <person name="Mu C."/>
            <person name="Tian Q."/>
            <person name="Mei H."/>
            <person name="Zhang T."/>
            <person name="Gao T."/>
            <person name="Zhang H."/>
        </authorList>
    </citation>
    <scope>NUCLEOTIDE SEQUENCE</scope>
    <source>
        <strain evidence="1">K16</strain>
    </source>
</reference>
<proteinExistence type="predicted"/>
<dbReference type="GO" id="GO:0047938">
    <property type="term" value="F:glucose-6-phosphate 1-epimerase activity"/>
    <property type="evidence" value="ECO:0007669"/>
    <property type="project" value="TreeGrafter"/>
</dbReference>
<comment type="caution">
    <text evidence="1">The sequence shown here is derived from an EMBL/GenBank/DDBJ whole genome shotgun (WGS) entry which is preliminary data.</text>
</comment>
<keyword evidence="2" id="KW-1185">Reference proteome</keyword>
<dbReference type="EMBL" id="JACGWL010000001">
    <property type="protein sequence ID" value="KAK4409947.1"/>
    <property type="molecule type" value="Genomic_DNA"/>
</dbReference>
<name>A0AAE1XED8_9LAMI</name>
<sequence>MSFNLVQDGDGSPRIILSEPNGSTAEIYGWLLEHQFSDVLTNKLLVLRKLHLEMSITFFTRLHGSHLKPSGEGYRFAFHRFELRLRISLSAGKLILIPRVRNTDTKPFLFTFALCNYLSVSDISEVRVEGLETLDYFDNLLQRERCTEQADAITFDAR</sequence>
<evidence type="ECO:0000313" key="1">
    <source>
        <dbReference type="EMBL" id="KAK4409947.1"/>
    </source>
</evidence>
<dbReference type="SUPFAM" id="SSF74650">
    <property type="entry name" value="Galactose mutarotase-like"/>
    <property type="match status" value="1"/>
</dbReference>
<gene>
    <name evidence="1" type="ORF">Sango_0067700</name>
</gene>
<dbReference type="Proteomes" id="UP001289374">
    <property type="component" value="Unassembled WGS sequence"/>
</dbReference>
<dbReference type="InterPro" id="IPR008183">
    <property type="entry name" value="Aldose_1/G6P_1-epimerase"/>
</dbReference>
<dbReference type="GO" id="GO:0030246">
    <property type="term" value="F:carbohydrate binding"/>
    <property type="evidence" value="ECO:0007669"/>
    <property type="project" value="InterPro"/>
</dbReference>